<dbReference type="EMBL" id="JBIATK010000012">
    <property type="protein sequence ID" value="MFF4026997.1"/>
    <property type="molecule type" value="Genomic_DNA"/>
</dbReference>
<keyword evidence="3" id="KW-1185">Reference proteome</keyword>
<dbReference type="Proteomes" id="UP001602089">
    <property type="component" value="Unassembled WGS sequence"/>
</dbReference>
<evidence type="ECO:0000313" key="2">
    <source>
        <dbReference type="EMBL" id="MFF4026997.1"/>
    </source>
</evidence>
<sequence length="558" mass="61171">MAMPDYSGAWPPAPHSEALDAYQLWGAWFEGNTSALERLYQQWPQGVPVRASQYAAGFIGRLARFWWGRPPMQATKRLHVPAAADVARTSADLLFGQPPQWVLNEGDAKNLEAAQDRLNHLLESSDSVATLLEAAELQSALGGVYLRLWWDRDVTDKVMLGAVAPDCAVPEWRYGKLSAVTFWTVVCDDKSGVWRHLERHEPGAIYHALYKGDSSDIGRLMPLKEQEATAWAADLVDENSSIPTRVSGLTAAYVPNVRPSRKWRNVPGLSPLGRSDFEGLEQLFDQLDEAYSSWMRDLDLGKARLFVSADMMEDAGPGRGSMWDPEQAIFTPIPGGDLGSYSGDAPKAGDLIHSEQFAIRHAEHQATCQALLARILSGAGYSVGDFGDDQLASAITATEVVARKDLSNRTRARKIGYWKSSIEPLARTMLELDAVIYGGDYGIQADPEMQFPARADQSPMQLSQTILNLSQAEGISTETKVRMFNPGWSSDEIEDEVERILEEKQMQVPNTLPGEFGDTTSTGGDTMSAEDPHSDLQGDAGTEPPAEEDDTGNVVQAA</sequence>
<dbReference type="RefSeq" id="WP_387132124.1">
    <property type="nucleotide sequence ID" value="NZ_JBIATK010000012.1"/>
</dbReference>
<reference evidence="2 3" key="1">
    <citation type="submission" date="2024-10" db="EMBL/GenBank/DDBJ databases">
        <title>The Natural Products Discovery Center: Release of the First 8490 Sequenced Strains for Exploring Actinobacteria Biosynthetic Diversity.</title>
        <authorList>
            <person name="Kalkreuter E."/>
            <person name="Kautsar S.A."/>
            <person name="Yang D."/>
            <person name="Bader C.D."/>
            <person name="Teijaro C.N."/>
            <person name="Fluegel L."/>
            <person name="Davis C.M."/>
            <person name="Simpson J.R."/>
            <person name="Lauterbach L."/>
            <person name="Steele A.D."/>
            <person name="Gui C."/>
            <person name="Meng S."/>
            <person name="Li G."/>
            <person name="Viehrig K."/>
            <person name="Ye F."/>
            <person name="Su P."/>
            <person name="Kiefer A.F."/>
            <person name="Nichols A."/>
            <person name="Cepeda A.J."/>
            <person name="Yan W."/>
            <person name="Fan B."/>
            <person name="Jiang Y."/>
            <person name="Adhikari A."/>
            <person name="Zheng C.-J."/>
            <person name="Schuster L."/>
            <person name="Cowan T.M."/>
            <person name="Smanski M.J."/>
            <person name="Chevrette M.G."/>
            <person name="De Carvalho L.P.S."/>
            <person name="Shen B."/>
        </authorList>
    </citation>
    <scope>NUCLEOTIDE SEQUENCE [LARGE SCALE GENOMIC DNA]</scope>
    <source>
        <strain evidence="2 3">NPDC001867</strain>
    </source>
</reference>
<dbReference type="Pfam" id="PF05133">
    <property type="entry name" value="SPP1_portal"/>
    <property type="match status" value="1"/>
</dbReference>
<dbReference type="InterPro" id="IPR021145">
    <property type="entry name" value="Portal_protein_SPP1_Gp6-like"/>
</dbReference>
<feature type="region of interest" description="Disordered" evidence="1">
    <location>
        <begin position="509"/>
        <end position="558"/>
    </location>
</feature>
<feature type="compositionally biased region" description="Low complexity" evidence="1">
    <location>
        <begin position="517"/>
        <end position="526"/>
    </location>
</feature>
<protein>
    <submittedName>
        <fullName evidence="2">Phage portal protein</fullName>
    </submittedName>
</protein>
<comment type="caution">
    <text evidence="2">The sequence shown here is derived from an EMBL/GenBank/DDBJ whole genome shotgun (WGS) entry which is preliminary data.</text>
</comment>
<accession>A0ABW6TP28</accession>
<proteinExistence type="predicted"/>
<gene>
    <name evidence="2" type="ORF">ACFYY5_29530</name>
</gene>
<evidence type="ECO:0000256" key="1">
    <source>
        <dbReference type="SAM" id="MobiDB-lite"/>
    </source>
</evidence>
<evidence type="ECO:0000313" key="3">
    <source>
        <dbReference type="Proteomes" id="UP001602089"/>
    </source>
</evidence>
<name>A0ABW6TP28_9NOCA</name>
<organism evidence="2 3">
    <name type="scientific">Nocardia elegans</name>
    <dbReference type="NCBI Taxonomy" id="300029"/>
    <lineage>
        <taxon>Bacteria</taxon>
        <taxon>Bacillati</taxon>
        <taxon>Actinomycetota</taxon>
        <taxon>Actinomycetes</taxon>
        <taxon>Mycobacteriales</taxon>
        <taxon>Nocardiaceae</taxon>
        <taxon>Nocardia</taxon>
    </lineage>
</organism>